<feature type="region of interest" description="Disordered" evidence="2">
    <location>
        <begin position="2963"/>
        <end position="2984"/>
    </location>
</feature>
<dbReference type="Proteomes" id="UP000175893">
    <property type="component" value="Chromosome"/>
</dbReference>
<feature type="region of interest" description="Disordered" evidence="2">
    <location>
        <begin position="3386"/>
        <end position="3420"/>
    </location>
</feature>
<dbReference type="InterPro" id="IPR024973">
    <property type="entry name" value="ESPR"/>
</dbReference>
<evidence type="ECO:0000256" key="1">
    <source>
        <dbReference type="ARBA" id="ARBA00022656"/>
    </source>
</evidence>
<sequence length="3790" mass="382286">MNKNLYRIVFNRALGLFQVVAEIVRSNGPGASAGSTAAGSRCLATVSPLRFALALALGQAVILPLAHAQVVADPRAPGNQRPTVLEAANGVPLVNIQTPSAAGVSRNTYKQFDVDPQGAILNNSRINTQTQLGGWVQGNPWLARGTARIILNEVNSSDPSQLRGYMEVAGDRAQLVIANPAGISCDGCGFINADRATLTTGKPIFNGGSLESYRVEGGAIRVDGKGMDASAANYTDLIARSVEANAGIWAQQLQITAGNNEVSADHARVQKRAASGDAPAFALDVGALGGMYSQKIVLVGTEHGVGMRNAGTLGAQAGQLVVTADGRLENSGTMQAKSDTRIELSGGLANSGTVSAGRELVVGTQKDIDNRQGTLNARRIEANARSLKNRGGAIEQTGTQNLALHAARLSNRDDGRIGLAAADTGTTPGSGGHPGTGRAPLADGALNIASALDNDGGRIMAGGDIDVTVSAGLNNDGGHLGARRLKVSGGELGNRKGEIKVAADARIAVAQLNNDAGLMQLAGPVTLSVQDFSNRAGTVQHSDKRDTHIKVKGQLDNSEGTLASNARRLTLDAGQLVNTDGRIVHAGDGGLQVNAGAFSGAGGETATAGTATLRLGDSDHRKATLSAAQIDLGAQSFDNRGGKVIATGNQTNRIDVAATLDNGDGGTLISNADLGIRAGTLGNVEGSILHAGDGRLDIEAGTLRGDNGSIASNGALDLKGETTVLSGATTRANAIAVDTGTLTTARGTLVASGSAPLDLKVRGAMENRGGTVAGNGPLALRAKSLDNTGGTLSAAGTDASRITVADRLDNTDGNLLAAGDTTLQAGALANQGGAVVASGDSALAVKVAGTLDNSAGGTLAAGGDLALQTGALDNRKGTIQHTGSSALTLTTGDLAGAGGTLVSKGALDLKAGRADLSGGATQADTISIAADSLSTAGGSLVALGRDLLDVALAGALDNRGGTIAGNGAVKLASQSLDNRDGKISAAGSGTSQILLAQRLDNTGGSIATAGNTRVKAGDLINRGGSLVAAGHAALIVEADGLLDNSARGTLAAGGDMSVGAAVLDNRAGAIQHAGTGSATVLAGDLQGAGGSIASNGALGISANTTDLSGTTTQARHIVIDTGTLKNVAGTIAATGADQLVVRARDRIDNTAGTLASNGALDLQTGAFTNQAGRLQAAGSAPSRVAVTQDFDNTGGTLVAAGDTTVTADSLNNRGGAVVAAEQAALTVDVANHLNNRAGGTLAAGGDMSVGAAVLDNRAGAIQHAGTGSATVLAGDLHGAGGSIASNGALGISANTTDLSGTTTQARHIAIATGTLKNVAGTIAATGADRLVVRARDRIDNTAGTLASNGALDLQTGAFANQAGRLQAAGSGGSRIAVAGQFDNRRGRVIAAGDTTVTADSLNNRGGAVVAAEQAALTVDVANHLNNRAGGTLAAGGDMSVGAAVLDNRAGAIQHAGTGSATVFAGDLQGAGGSIASNGALGISANTTDLSGGNTFGERIRIDTGRLLNAGGTLIATGADLLVVSASDGVDNRGGTLAGNGALDLQSGSLANRNGTVQAAGDAASYIDVTHTLDNTDGTLLAAGATTIKAGELVNQGGKVQTSSTAGLTVDVAGNLDNRGHGLVASAGKAAVTAAALDNRGGAVSAAGSLGTTVQQTLDNRGGKLVAAQDLTVTAGTLDNRDAGLVVSSAGTLAVDTRDRTENAGGTLQGGDVRLVNTGLGNAGGTVLGANVDVDTRLASLDNAGGTLAGTTGTLSVDSGALNNAGGLLQSARRLRVDTHGQALVSTDAGTTGGILSGDTLALSSGSLNNRGGVVYSQGDLVARTGDIDNSAGQLGSNANVDIAATTLSNGGGRVQAGQSLSAALSGVADNNGGLLVAGDDLNVNAAQILNRDTQSADASKPLGLQGDRLVLSADRVDNSAGTLAADNHIGIRGAGAGSVLDNTRGTVTSGGSIAVTVNRVLNQLGTLLAGKSLSVTADSLRGDGSLLSRGDLSLILQQDFTSLRAITVNGRALISTAGLLANHSLLQAGDLEVRAANVNNTATGEMRGDRTTVVARDTLTQRGLIDGSQTHIEAGMLDNVGTGRIYGDHLAIKGGAVNNREEGDRAAVIAARQRLDIGASVINNREQALIFSAGGGSDALNIGGTLDANDQATGRASLMLNDSATIESLGGLTLDTRRLLNRNLHFSTLLAQVGGPTTYLYIQPQGDPNRHNADEYRWENWSRAGRYIHKETGAEVRAWTQFEVTQTEFATQITESAPSMIRAGSNMTLRGDELVNDKSQIIAGGILQGDLDRLNNVAAFGEHITRQSGTSQYTYNKWRGGFRRYHQRNWDAKIAYNPADIVETVALDVSRVVQNASGGGSGYNVGDRQTAQVGGTVGGSVGGSASANGGAGQKQITEVQVKVNGVSAPGTATGGQVSGGNGPVLIKEQAVAGNSAPGKAQADDIRTLAGPGASQGTAVDTLTGRNGPDSPQGGSVAGASGDAPMVIRTVQVDTGVPANSLFRTVPTAGGYLIETDPRFTDYRNWLSSDYMLARLGYDPASVHKRLGDGFYEQQLVRDQIGQLTGRRFLDGYADDEAQYRALLEAGATYAKAWNLRPGVALSAAQMAQLTSDIVWLVERDVMLADGTITRALVPQVYVRVKPGDLDGHGTLIAARAVDLNLKGDLRNAGTIAGRTAVKLTGESLRNLGGGISGEALALSARNDIDNIGGALDATSTLLLKAGRDLNVASTTRSAASQAGRSDFSRTNLDRVAGLYVTSPGGILLASAGRDASLMAARVSNGGQSAIVAGRDLSLGSVKIAEQENNVRNAGNYLKQGYVQDVGTDIATAGDVRLQAGRDLTAIAANVTSEQGALLVVARGDVGILAGEASSHWSEGRQHNSRSLLGSRQKSTRDSLEETTALAGTVSGDRVAVRGRNVTVTGSNLVSDAGTVTVAQNDLTIQAATESSSERHVRETRRSGVFSGGGIGFTVGKQMQSDDRQELSSRAAASTVGSTAGETVLVAGNHYSQTGSHVLAPGGDIGIHARKVDIVEARETGKRTQESQFRQSGLTVALTSPVIAALQSGRQMKRAADNTPDMRMKALAAATTGLAALNAYEAVSADPKRAGGLNVAITVGSSKSDSKSTTTYDTAAGSTVAAGGNLRLSATGAGEGADLTVRGSTLSAGGNARLKADGDINLLAAQNTVATHRSSSSSSAGVGGAISVGQGGVAMGVSANASRGKGKGDGKEVTWSNTQVSAGERLALVSGDDTHLRGALASGRQVVADVGGNLNIESQQDTSAFKSKDSHVGGSVAVGAGFSASANVGKQKIDSDYASVTGQSRIEAGDGGFQIKVKGNTDLKGAALASSGQAVKEGLNRLTSGTLTVSDIENRSEYKATGISLSGGFSMSGGDKKVDGKTNGDGSARKSENIPASNVAGKGSEWSWQNFGNSASAGAPGYSKESGSDSSTTRSGVSGGVIEIRDPTAQQALTGKRVDETVASLNRDVLTGDSANGLTKNWDPEKLVAQVKAQAEIAAAFSQQAYSQVDKYVQRERTELQAKLKEAKTPEERAAVEAELRDLKLQERVMNVLIGAVTGSGTSAVTKESLSAAASEMRRLMIEDSMKFAGITDGSGESLSNISGESVGVDGDGKKIGGTRIDLDIICGTQNQRCVTNPDGSLQLDENNMVKFDIKEAKMTLAQFLETDEGKKASGATGGVQGAKGILFGVPYSPGSLADKVVEAFAGTHDMIGGKLSGLYDEEGNATRDRSKLVSSLQNTWSIVAIAPAAPFAMSEALPAEVWQAISTFLEEASR</sequence>
<protein>
    <recommendedName>
        <fullName evidence="3">Filamentous haemagglutinin FhaB/tRNA nuclease CdiA-like TPS domain-containing protein</fullName>
    </recommendedName>
</protein>
<evidence type="ECO:0000256" key="2">
    <source>
        <dbReference type="SAM" id="MobiDB-lite"/>
    </source>
</evidence>
<proteinExistence type="predicted"/>
<feature type="region of interest" description="Disordered" evidence="2">
    <location>
        <begin position="2869"/>
        <end position="2894"/>
    </location>
</feature>
<gene>
    <name evidence="4" type="ORF">A9798_02560</name>
</gene>
<dbReference type="NCBIfam" id="TIGR01731">
    <property type="entry name" value="fil_hemag_20aa"/>
    <property type="match status" value="42"/>
</dbReference>
<feature type="compositionally biased region" description="Low complexity" evidence="2">
    <location>
        <begin position="3436"/>
        <end position="3451"/>
    </location>
</feature>
<dbReference type="InterPro" id="IPR010069">
    <property type="entry name" value="CdiA_FHA1_rpt"/>
</dbReference>
<evidence type="ECO:0000259" key="3">
    <source>
        <dbReference type="SMART" id="SM00912"/>
    </source>
</evidence>
<dbReference type="Pfam" id="PF05594">
    <property type="entry name" value="Fil_haemagg"/>
    <property type="match status" value="17"/>
</dbReference>
<dbReference type="InterPro" id="IPR012334">
    <property type="entry name" value="Pectin_lyas_fold"/>
</dbReference>
<dbReference type="InterPro" id="IPR011050">
    <property type="entry name" value="Pectin_lyase_fold/virulence"/>
</dbReference>
<dbReference type="SUPFAM" id="SSF51126">
    <property type="entry name" value="Pectin lyase-like"/>
    <property type="match status" value="1"/>
</dbReference>
<organism evidence="4 5">
    <name type="scientific">Edwardsiella hoshinae</name>
    <dbReference type="NCBI Taxonomy" id="93378"/>
    <lineage>
        <taxon>Bacteria</taxon>
        <taxon>Pseudomonadati</taxon>
        <taxon>Pseudomonadota</taxon>
        <taxon>Gammaproteobacteria</taxon>
        <taxon>Enterobacterales</taxon>
        <taxon>Hafniaceae</taxon>
        <taxon>Edwardsiella</taxon>
    </lineage>
</organism>
<dbReference type="Pfam" id="PF05860">
    <property type="entry name" value="TPS"/>
    <property type="match status" value="1"/>
</dbReference>
<dbReference type="Pfam" id="PF13332">
    <property type="entry name" value="Fil_haemagg_2"/>
    <property type="match status" value="2"/>
</dbReference>
<dbReference type="NCBIfam" id="TIGR01901">
    <property type="entry name" value="adhes_NPXG"/>
    <property type="match status" value="1"/>
</dbReference>
<accession>A0ABM6EGM9</accession>
<keyword evidence="1" id="KW-0800">Toxin</keyword>
<keyword evidence="5" id="KW-1185">Reference proteome</keyword>
<feature type="region of interest" description="Disordered" evidence="2">
    <location>
        <begin position="3432"/>
        <end position="3458"/>
    </location>
</feature>
<dbReference type="Pfam" id="PF13018">
    <property type="entry name" value="ESPR"/>
    <property type="match status" value="1"/>
</dbReference>
<feature type="compositionally biased region" description="Basic and acidic residues" evidence="2">
    <location>
        <begin position="3389"/>
        <end position="3407"/>
    </location>
</feature>
<feature type="domain" description="Filamentous haemagglutinin FhaB/tRNA nuclease CdiA-like TPS" evidence="3">
    <location>
        <begin position="88"/>
        <end position="208"/>
    </location>
</feature>
<dbReference type="SMART" id="SM00912">
    <property type="entry name" value="Haemagg_act"/>
    <property type="match status" value="1"/>
</dbReference>
<dbReference type="EMBL" id="CP016043">
    <property type="protein sequence ID" value="AOV95944.1"/>
    <property type="molecule type" value="Genomic_DNA"/>
</dbReference>
<name>A0ABM6EGM9_9GAMM</name>
<reference evidence="4 5" key="1">
    <citation type="submission" date="2016-06" db="EMBL/GenBank/DDBJ databases">
        <title>Complete genome sequence of Edwardsiella hoshinae ATCC 35051.</title>
        <authorList>
            <person name="Reichley S.R."/>
            <person name="Waldbieser G.C."/>
            <person name="Lawrence M.L."/>
            <person name="Griffin M.J."/>
        </authorList>
    </citation>
    <scope>NUCLEOTIDE SEQUENCE [LARGE SCALE GENOMIC DNA]</scope>
    <source>
        <strain evidence="4 5">ATCC 35051</strain>
    </source>
</reference>
<dbReference type="InterPro" id="IPR008638">
    <property type="entry name" value="FhaB/CdiA-like_TPS"/>
</dbReference>
<dbReference type="InterPro" id="IPR008619">
    <property type="entry name" value="Filamentous_hemagglutn_rpt"/>
</dbReference>
<evidence type="ECO:0000313" key="5">
    <source>
        <dbReference type="Proteomes" id="UP000175893"/>
    </source>
</evidence>
<feature type="compositionally biased region" description="Polar residues" evidence="2">
    <location>
        <begin position="2454"/>
        <end position="2464"/>
    </location>
</feature>
<evidence type="ECO:0000313" key="4">
    <source>
        <dbReference type="EMBL" id="AOV95944.1"/>
    </source>
</evidence>
<dbReference type="InterPro" id="IPR025157">
    <property type="entry name" value="Hemagglutinin_rpt"/>
</dbReference>
<dbReference type="Gene3D" id="2.160.20.10">
    <property type="entry name" value="Single-stranded right-handed beta-helix, Pectin lyase-like"/>
    <property type="match status" value="1"/>
</dbReference>
<feature type="region of interest" description="Disordered" evidence="2">
    <location>
        <begin position="2435"/>
        <end position="2481"/>
    </location>
</feature>
<dbReference type="RefSeq" id="WP_070244515.1">
    <property type="nucleotide sequence ID" value="NZ_CP016043.1"/>
</dbReference>